<dbReference type="RefSeq" id="WP_074953144.1">
    <property type="nucleotide sequence ID" value="NZ_FPBV01000012.1"/>
</dbReference>
<dbReference type="OrthoDB" id="9800383at2"/>
<name>A0A1I7JXH3_9BACL</name>
<dbReference type="eggNOG" id="ENOG5032ZY3">
    <property type="taxonomic scope" value="Bacteria"/>
</dbReference>
<evidence type="ECO:0000313" key="3">
    <source>
        <dbReference type="Proteomes" id="UP000183508"/>
    </source>
</evidence>
<proteinExistence type="predicted"/>
<feature type="transmembrane region" description="Helical" evidence="1">
    <location>
        <begin position="7"/>
        <end position="25"/>
    </location>
</feature>
<dbReference type="NCBIfam" id="TIGR02848">
    <property type="entry name" value="spore_III_AC"/>
    <property type="match status" value="1"/>
</dbReference>
<feature type="transmembrane region" description="Helical" evidence="1">
    <location>
        <begin position="37"/>
        <end position="57"/>
    </location>
</feature>
<keyword evidence="1" id="KW-1133">Transmembrane helix</keyword>
<reference evidence="3" key="1">
    <citation type="submission" date="2016-10" db="EMBL/GenBank/DDBJ databases">
        <authorList>
            <person name="Varghese N."/>
        </authorList>
    </citation>
    <scope>NUCLEOTIDE SEQUENCE [LARGE SCALE GENOMIC DNA]</scope>
    <source>
        <strain evidence="3">DSM 17980</strain>
    </source>
</reference>
<dbReference type="EMBL" id="FPBV01000012">
    <property type="protein sequence ID" value="SFU89844.1"/>
    <property type="molecule type" value="Genomic_DNA"/>
</dbReference>
<keyword evidence="1" id="KW-0472">Membrane</keyword>
<dbReference type="Proteomes" id="UP000183508">
    <property type="component" value="Unassembled WGS sequence"/>
</dbReference>
<evidence type="ECO:0000256" key="1">
    <source>
        <dbReference type="SAM" id="Phobius"/>
    </source>
</evidence>
<dbReference type="STRING" id="392015.SAMN05421543_11286"/>
<keyword evidence="1" id="KW-0812">Transmembrane</keyword>
<dbReference type="InterPro" id="IPR009570">
    <property type="entry name" value="Spore_III_AC"/>
</dbReference>
<sequence length="67" mass="7610">MTPEIRAILQIAGIGFLVAFLHSLLKESGKENYAYWTTVVGLVVVFMMVIGYVGNLYREIETVFLRQ</sequence>
<dbReference type="AlphaFoldDB" id="A0A1I7JXH3"/>
<gene>
    <name evidence="2" type="ORF">SAMN05421543_11286</name>
</gene>
<organism evidence="2 3">
    <name type="scientific">Alicyclobacillus macrosporangiidus</name>
    <dbReference type="NCBI Taxonomy" id="392015"/>
    <lineage>
        <taxon>Bacteria</taxon>
        <taxon>Bacillati</taxon>
        <taxon>Bacillota</taxon>
        <taxon>Bacilli</taxon>
        <taxon>Bacillales</taxon>
        <taxon>Alicyclobacillaceae</taxon>
        <taxon>Alicyclobacillus</taxon>
    </lineage>
</organism>
<dbReference type="Pfam" id="PF06686">
    <property type="entry name" value="SpoIIIAC"/>
    <property type="match status" value="1"/>
</dbReference>
<keyword evidence="3" id="KW-1185">Reference proteome</keyword>
<accession>A0A1I7JXH3</accession>
<evidence type="ECO:0000313" key="2">
    <source>
        <dbReference type="EMBL" id="SFU89844.1"/>
    </source>
</evidence>
<dbReference type="InterPro" id="IPR025664">
    <property type="entry name" value="Spore_III_AC/AD"/>
</dbReference>
<protein>
    <submittedName>
        <fullName evidence="2">Stage III sporulation protein AC</fullName>
    </submittedName>
</protein>